<keyword evidence="7" id="KW-0010">Activator</keyword>
<dbReference type="SMART" id="SM00342">
    <property type="entry name" value="HTH_ARAC"/>
    <property type="match status" value="1"/>
</dbReference>
<dbReference type="InterPro" id="IPR023170">
    <property type="entry name" value="HhH_base_excis_C"/>
</dbReference>
<dbReference type="EC" id="3.2.2.21" evidence="3"/>
<feature type="domain" description="HTH araC/xylS-type" evidence="10">
    <location>
        <begin position="86"/>
        <end position="184"/>
    </location>
</feature>
<evidence type="ECO:0000256" key="5">
    <source>
        <dbReference type="ARBA" id="ARBA00022763"/>
    </source>
</evidence>
<dbReference type="SUPFAM" id="SSF55945">
    <property type="entry name" value="TATA-box binding protein-like"/>
    <property type="match status" value="1"/>
</dbReference>
<dbReference type="InterPro" id="IPR004026">
    <property type="entry name" value="Ada_DNA_repair_Zn-bd"/>
</dbReference>
<evidence type="ECO:0000256" key="4">
    <source>
        <dbReference type="ARBA" id="ARBA00022603"/>
    </source>
</evidence>
<accession>A0ABT9GSD8</accession>
<dbReference type="EMBL" id="JAUZVY010000005">
    <property type="protein sequence ID" value="MDP4529864.1"/>
    <property type="molecule type" value="Genomic_DNA"/>
</dbReference>
<dbReference type="Pfam" id="PF06029">
    <property type="entry name" value="AlkA_N"/>
    <property type="match status" value="1"/>
</dbReference>
<dbReference type="Pfam" id="PF02805">
    <property type="entry name" value="Ada_Zn_binding"/>
    <property type="match status" value="1"/>
</dbReference>
<gene>
    <name evidence="11" type="ORF">Q3O59_12620</name>
</gene>
<organism evidence="11 12">
    <name type="scientific">Alkalimonas delamerensis</name>
    <dbReference type="NCBI Taxonomy" id="265981"/>
    <lineage>
        <taxon>Bacteria</taxon>
        <taxon>Pseudomonadati</taxon>
        <taxon>Pseudomonadota</taxon>
        <taxon>Gammaproteobacteria</taxon>
        <taxon>Alkalimonas</taxon>
    </lineage>
</organism>
<evidence type="ECO:0000256" key="1">
    <source>
        <dbReference type="ARBA" id="ARBA00000086"/>
    </source>
</evidence>
<reference evidence="11 12" key="1">
    <citation type="submission" date="2023-08" db="EMBL/GenBank/DDBJ databases">
        <authorList>
            <person name="Joshi A."/>
            <person name="Thite S."/>
        </authorList>
    </citation>
    <scope>NUCLEOTIDE SEQUENCE [LARGE SCALE GENOMIC DNA]</scope>
    <source>
        <strain evidence="11 12">1E1</strain>
    </source>
</reference>
<dbReference type="Gene3D" id="1.10.10.60">
    <property type="entry name" value="Homeodomain-like"/>
    <property type="match status" value="1"/>
</dbReference>
<dbReference type="InterPro" id="IPR037046">
    <property type="entry name" value="AlkA_N_sf"/>
</dbReference>
<keyword evidence="9" id="KW-0234">DNA repair</keyword>
<evidence type="ECO:0000256" key="6">
    <source>
        <dbReference type="ARBA" id="ARBA00023015"/>
    </source>
</evidence>
<keyword evidence="4" id="KW-0489">Methyltransferase</keyword>
<dbReference type="SUPFAM" id="SSF46689">
    <property type="entry name" value="Homeodomain-like"/>
    <property type="match status" value="2"/>
</dbReference>
<dbReference type="InterPro" id="IPR011257">
    <property type="entry name" value="DNA_glycosylase"/>
</dbReference>
<evidence type="ECO:0000256" key="7">
    <source>
        <dbReference type="ARBA" id="ARBA00023159"/>
    </source>
</evidence>
<comment type="caution">
    <text evidence="11">The sequence shown here is derived from an EMBL/GenBank/DDBJ whole genome shotgun (WGS) entry which is preliminary data.</text>
</comment>
<keyword evidence="12" id="KW-1185">Reference proteome</keyword>
<dbReference type="RefSeq" id="WP_305945911.1">
    <property type="nucleotide sequence ID" value="NZ_JAUZVY010000005.1"/>
</dbReference>
<dbReference type="InterPro" id="IPR035451">
    <property type="entry name" value="Ada-like_dom_sf"/>
</dbReference>
<dbReference type="InterPro" id="IPR051912">
    <property type="entry name" value="Alkylbase_DNA_Glycosylase/TA"/>
</dbReference>
<dbReference type="PANTHER" id="PTHR43003">
    <property type="entry name" value="DNA-3-METHYLADENINE GLYCOSYLASE"/>
    <property type="match status" value="1"/>
</dbReference>
<evidence type="ECO:0000256" key="8">
    <source>
        <dbReference type="ARBA" id="ARBA00023163"/>
    </source>
</evidence>
<keyword evidence="4" id="KW-0808">Transferase</keyword>
<dbReference type="SMART" id="SM00478">
    <property type="entry name" value="ENDO3c"/>
    <property type="match status" value="1"/>
</dbReference>
<dbReference type="Pfam" id="PF12833">
    <property type="entry name" value="HTH_18"/>
    <property type="match status" value="1"/>
</dbReference>
<comment type="cofactor">
    <cofactor evidence="2">
        <name>Zn(2+)</name>
        <dbReference type="ChEBI" id="CHEBI:29105"/>
    </cofactor>
</comment>
<dbReference type="InterPro" id="IPR010316">
    <property type="entry name" value="AlkA_N"/>
</dbReference>
<protein>
    <recommendedName>
        <fullName evidence="3">DNA-3-methyladenine glycosylase II</fullName>
        <ecNumber evidence="3">3.2.2.21</ecNumber>
    </recommendedName>
</protein>
<keyword evidence="5" id="KW-0227">DNA damage</keyword>
<dbReference type="Gene3D" id="3.40.10.10">
    <property type="entry name" value="DNA Methylphosphotriester Repair Domain"/>
    <property type="match status" value="1"/>
</dbReference>
<evidence type="ECO:0000256" key="9">
    <source>
        <dbReference type="ARBA" id="ARBA00023204"/>
    </source>
</evidence>
<evidence type="ECO:0000313" key="12">
    <source>
        <dbReference type="Proteomes" id="UP001236258"/>
    </source>
</evidence>
<dbReference type="Gene3D" id="1.10.340.30">
    <property type="entry name" value="Hypothetical protein, domain 2"/>
    <property type="match status" value="1"/>
</dbReference>
<dbReference type="SUPFAM" id="SSF57884">
    <property type="entry name" value="Ada DNA repair protein, N-terminal domain (N-Ada 10)"/>
    <property type="match status" value="1"/>
</dbReference>
<dbReference type="Proteomes" id="UP001236258">
    <property type="component" value="Unassembled WGS sequence"/>
</dbReference>
<dbReference type="InterPro" id="IPR018060">
    <property type="entry name" value="HTH_AraC"/>
</dbReference>
<dbReference type="Gene3D" id="3.30.310.20">
    <property type="entry name" value="DNA-3-methyladenine glycosylase AlkA, N-terminal domain"/>
    <property type="match status" value="1"/>
</dbReference>
<comment type="catalytic activity">
    <reaction evidence="1">
        <text>Hydrolysis of alkylated DNA, releasing 3-methyladenine, 3-methylguanine, 7-methylguanine and 7-methyladenine.</text>
        <dbReference type="EC" id="3.2.2.21"/>
    </reaction>
</comment>
<dbReference type="PANTHER" id="PTHR43003:SF13">
    <property type="entry name" value="DNA-3-METHYLADENINE GLYCOSYLASE 2"/>
    <property type="match status" value="1"/>
</dbReference>
<evidence type="ECO:0000256" key="3">
    <source>
        <dbReference type="ARBA" id="ARBA00012000"/>
    </source>
</evidence>
<dbReference type="SUPFAM" id="SSF48150">
    <property type="entry name" value="DNA-glycosylase"/>
    <property type="match status" value="1"/>
</dbReference>
<dbReference type="InterPro" id="IPR003265">
    <property type="entry name" value="HhH-GPD_domain"/>
</dbReference>
<dbReference type="Gene3D" id="1.10.1670.10">
    <property type="entry name" value="Helix-hairpin-Helix base-excision DNA repair enzymes (C-terminal)"/>
    <property type="match status" value="1"/>
</dbReference>
<keyword evidence="6" id="KW-0805">Transcription regulation</keyword>
<keyword evidence="8" id="KW-0804">Transcription</keyword>
<dbReference type="InterPro" id="IPR009057">
    <property type="entry name" value="Homeodomain-like_sf"/>
</dbReference>
<name>A0ABT9GSD8_9GAMM</name>
<proteinExistence type="predicted"/>
<sequence length="486" mass="54815">MLTPALCQQARLSRDPRFDGLFFTAVKSTGIFCRPICPARAPLEANVDYFATAAAASQAGYRPCLRCRPESAPGSPAWQGSQTTLQRALRLIDQGALQRNNQTQLAERLGISPRYLRQLFKQHLGIAPKQYGIQQQVLFAKKLLHETKLPIHHIATMAGFQSIRRFNDAFVKQLQLSPRQIRRTTQQTPEGSIRLALSYRPPLAWSALLAFWRTRSLDGVEWCTETGYGRSFQWQGHTGSFYVEAGRDHQLQLQLHYPAATEIWSLIQQIRRLLDLDADCQLIEQQLSQHPWFQQSLLAGLRIPGVWSLWEAGVRAILGQQITVAAARTQLNRLVAALGQPVPQQPEKRLFPTPAAVAASDLQMLKLPQARRQTLRDFAALQLQQPDCSPEQWLEIKGIGPWTCNYASMRGLQHSDIWLAGDVGIQKALKQHSQDLSHQQLAPWRSYATLQLWFQTAGVSNSSSLKQHQSQTTAFSHSTRCNQQPL</sequence>
<evidence type="ECO:0000256" key="2">
    <source>
        <dbReference type="ARBA" id="ARBA00001947"/>
    </source>
</evidence>
<dbReference type="SMART" id="SM01009">
    <property type="entry name" value="AlkA_N"/>
    <property type="match status" value="1"/>
</dbReference>
<evidence type="ECO:0000259" key="10">
    <source>
        <dbReference type="PROSITE" id="PS01124"/>
    </source>
</evidence>
<evidence type="ECO:0000313" key="11">
    <source>
        <dbReference type="EMBL" id="MDP4529864.1"/>
    </source>
</evidence>
<dbReference type="PROSITE" id="PS01124">
    <property type="entry name" value="HTH_ARAC_FAMILY_2"/>
    <property type="match status" value="1"/>
</dbReference>